<dbReference type="InterPro" id="IPR016039">
    <property type="entry name" value="Thiolase-like"/>
</dbReference>
<dbReference type="NCBIfam" id="NF006160">
    <property type="entry name" value="PRK08304.1"/>
    <property type="match status" value="1"/>
</dbReference>
<dbReference type="SUPFAM" id="SSF53901">
    <property type="entry name" value="Thiolase-like"/>
    <property type="match status" value="1"/>
</dbReference>
<reference evidence="1 2" key="1">
    <citation type="submission" date="2024-03" db="EMBL/GenBank/DDBJ databases">
        <title>Human intestinal bacterial collection.</title>
        <authorList>
            <person name="Pauvert C."/>
            <person name="Hitch T.C.A."/>
            <person name="Clavel T."/>
        </authorList>
    </citation>
    <scope>NUCLEOTIDE SEQUENCE [LARGE SCALE GENOMIC DNA]</scope>
    <source>
        <strain evidence="1 2">CLA-AA-H255</strain>
    </source>
</reference>
<dbReference type="InterPro" id="IPR038369">
    <property type="entry name" value="SpoVAD_sf"/>
</dbReference>
<comment type="caution">
    <text evidence="1">The sequence shown here is derived from an EMBL/GenBank/DDBJ whole genome shotgun (WGS) entry which is preliminary data.</text>
</comment>
<organism evidence="1 2">
    <name type="scientific">[Lactobacillus] rogosae</name>
    <dbReference type="NCBI Taxonomy" id="706562"/>
    <lineage>
        <taxon>Bacteria</taxon>
        <taxon>Bacillati</taxon>
        <taxon>Bacillota</taxon>
        <taxon>Clostridia</taxon>
        <taxon>Lachnospirales</taxon>
        <taxon>Lachnospiraceae</taxon>
        <taxon>Lachnospira</taxon>
    </lineage>
</organism>
<keyword evidence="2" id="KW-1185">Reference proteome</keyword>
<accession>A0ABV1BUK0</accession>
<protein>
    <submittedName>
        <fullName evidence="1">Stage V sporulation protein AD</fullName>
    </submittedName>
</protein>
<gene>
    <name evidence="1" type="ORF">WMO14_05950</name>
</gene>
<dbReference type="PIRSF" id="PIRSF011570">
    <property type="entry name" value="SpoVAD"/>
    <property type="match status" value="1"/>
</dbReference>
<dbReference type="EMBL" id="JBBMER010000003">
    <property type="protein sequence ID" value="MEQ2379422.1"/>
    <property type="molecule type" value="Genomic_DNA"/>
</dbReference>
<proteinExistence type="predicted"/>
<sequence length="351" mass="37548">MIAGKQSIKFDNNVYIKAGATVAGTKEKKGPLGCCFDVVSQDDLFGGESWEEAESRIQSLAFEKLLEKTGMMPEDIRYIYAGDLLGQLIATSFGLKTYDVPLFGLYGACSTMGESLSLAAMCVNAGFADNVAAIASSHFASAEKQFRFPLLYGNQRPMSSTWTVTGAGAYLVSNSPVITKCDGDVCRIVDNGYANVIISGITTGKIVDYGVKDSMNMGACMAPAAADLIEANYKDFEVTKGYYDMIITGDLGYTGKEILLTLLKEKGIDISDIYTDCGIEVFDKNEQDTQSGGSGCGCSAIVLDTLVLDKLRKRELKRVLFVPTGALLSQVSFNEGKSIPGIAHGVVLEAV</sequence>
<dbReference type="Pfam" id="PF07451">
    <property type="entry name" value="SpoVAD"/>
    <property type="match status" value="1"/>
</dbReference>
<name>A0ABV1BUK0_9FIRM</name>
<dbReference type="InterPro" id="IPR010894">
    <property type="entry name" value="SpoVAD"/>
</dbReference>
<dbReference type="Gene3D" id="3.40.47.40">
    <property type="entry name" value="Stage V sporulation protein AD"/>
    <property type="match status" value="1"/>
</dbReference>
<dbReference type="Proteomes" id="UP001442364">
    <property type="component" value="Unassembled WGS sequence"/>
</dbReference>
<evidence type="ECO:0000313" key="1">
    <source>
        <dbReference type="EMBL" id="MEQ2379422.1"/>
    </source>
</evidence>
<evidence type="ECO:0000313" key="2">
    <source>
        <dbReference type="Proteomes" id="UP001442364"/>
    </source>
</evidence>
<dbReference type="RefSeq" id="WP_022501898.1">
    <property type="nucleotide sequence ID" value="NZ_DAWCMB010000246.1"/>
</dbReference>